<name>A0A7W4WC86_9GAMM</name>
<accession>A0A7W4WC86</accession>
<reference evidence="1 2" key="1">
    <citation type="submission" date="2020-08" db="EMBL/GenBank/DDBJ databases">
        <title>Genomic Encyclopedia of Type Strains, Phase III (KMG-III): the genomes of soil and plant-associated and newly described type strains.</title>
        <authorList>
            <person name="Whitman W."/>
        </authorList>
    </citation>
    <scope>NUCLEOTIDE SEQUENCE [LARGE SCALE GENOMIC DNA]</scope>
    <source>
        <strain evidence="1 2">CECT 8799</strain>
    </source>
</reference>
<keyword evidence="2" id="KW-1185">Reference proteome</keyword>
<dbReference type="EMBL" id="JACHWZ010000010">
    <property type="protein sequence ID" value="MBB3061609.1"/>
    <property type="molecule type" value="Genomic_DNA"/>
</dbReference>
<proteinExistence type="predicted"/>
<organism evidence="1 2">
    <name type="scientific">Microbulbifer rhizosphaerae</name>
    <dbReference type="NCBI Taxonomy" id="1562603"/>
    <lineage>
        <taxon>Bacteria</taxon>
        <taxon>Pseudomonadati</taxon>
        <taxon>Pseudomonadota</taxon>
        <taxon>Gammaproteobacteria</taxon>
        <taxon>Cellvibrionales</taxon>
        <taxon>Microbulbiferaceae</taxon>
        <taxon>Microbulbifer</taxon>
    </lineage>
</organism>
<gene>
    <name evidence="1" type="ORF">FHS09_002447</name>
</gene>
<sequence>MPAIGVCRTLDWHLPAIAGMARSCSSPGGSGLQDFFLPFSLRLSPIFRS</sequence>
<evidence type="ECO:0000313" key="1">
    <source>
        <dbReference type="EMBL" id="MBB3061609.1"/>
    </source>
</evidence>
<dbReference type="AlphaFoldDB" id="A0A7W4WC86"/>
<comment type="caution">
    <text evidence="1">The sequence shown here is derived from an EMBL/GenBank/DDBJ whole genome shotgun (WGS) entry which is preliminary data.</text>
</comment>
<dbReference type="Proteomes" id="UP000535937">
    <property type="component" value="Unassembled WGS sequence"/>
</dbReference>
<protein>
    <submittedName>
        <fullName evidence="1">Uncharacterized protein</fullName>
    </submittedName>
</protein>
<evidence type="ECO:0000313" key="2">
    <source>
        <dbReference type="Proteomes" id="UP000535937"/>
    </source>
</evidence>